<dbReference type="Gene3D" id="1.10.10.60">
    <property type="entry name" value="Homeodomain-like"/>
    <property type="match status" value="1"/>
</dbReference>
<evidence type="ECO:0000256" key="9">
    <source>
        <dbReference type="ARBA" id="ARBA00022840"/>
    </source>
</evidence>
<evidence type="ECO:0000256" key="13">
    <source>
        <dbReference type="ARBA" id="ARBA00023163"/>
    </source>
</evidence>
<evidence type="ECO:0000259" key="18">
    <source>
        <dbReference type="PROSITE" id="PS50110"/>
    </source>
</evidence>
<dbReference type="PRINTS" id="PR00344">
    <property type="entry name" value="BCTRLSENSOR"/>
</dbReference>
<dbReference type="InterPro" id="IPR003661">
    <property type="entry name" value="HisK_dim/P_dom"/>
</dbReference>
<evidence type="ECO:0000256" key="2">
    <source>
        <dbReference type="ARBA" id="ARBA00004236"/>
    </source>
</evidence>
<dbReference type="InterPro" id="IPR011006">
    <property type="entry name" value="CheY-like_superfamily"/>
</dbReference>
<feature type="domain" description="HTH araC/xylS-type" evidence="16">
    <location>
        <begin position="1228"/>
        <end position="1327"/>
    </location>
</feature>
<comment type="catalytic activity">
    <reaction evidence="1">
        <text>ATP + protein L-histidine = ADP + protein N-phospho-L-histidine.</text>
        <dbReference type="EC" id="2.7.13.3"/>
    </reaction>
</comment>
<dbReference type="Pfam" id="PF12833">
    <property type="entry name" value="HTH_18"/>
    <property type="match status" value="1"/>
</dbReference>
<dbReference type="FunFam" id="3.30.565.10:FF:000023">
    <property type="entry name" value="PAS domain-containing sensor histidine kinase"/>
    <property type="match status" value="1"/>
</dbReference>
<dbReference type="InterPro" id="IPR036097">
    <property type="entry name" value="HisK_dim/P_sf"/>
</dbReference>
<dbReference type="InterPro" id="IPR004358">
    <property type="entry name" value="Sig_transdc_His_kin-like_C"/>
</dbReference>
<dbReference type="EC" id="2.7.13.3" evidence="3"/>
<evidence type="ECO:0000256" key="12">
    <source>
        <dbReference type="ARBA" id="ARBA00023136"/>
    </source>
</evidence>
<dbReference type="Gene3D" id="2.130.10.10">
    <property type="entry name" value="YVTN repeat-like/Quinoprotein amine dehydrogenase"/>
    <property type="match status" value="3"/>
</dbReference>
<evidence type="ECO:0000313" key="19">
    <source>
        <dbReference type="EMBL" id="NME70583.1"/>
    </source>
</evidence>
<sequence length="1339" mass="153400">MKYYHYLLPLILFLLSSTLGFSDSSKGYLYEYLNVSNGLSSNSITRVVKGELGQFWFASSEGIVKLDAQGFEYLKPSARYDQFYSEDVETLELGENNTLWVGTKSGGLSSYDIAKDQFVSYNHLFKDYSRNNSFLRITSLKETSNGHLCVGTWMSGFFVMDIAAQKIIFHQPNNRVIQSIQEVNDGNVWFGSGGNLFEYDFHFNKVKRHSIKSEQWVTKMIYDHKRDVLYFGSSKGVYEYSFQTHTAKKFIGKNDENLKLINSLSIDQQGRLWVGTWKNGLFRSNPEKSMFHNIDLRPPHEFNKNYQGVTDIFIDNNDIIYITTTHGGVVKLTENKGIYKIANTVKESIGLPDNNINSIFVDRLDNQWIGTKNGGLAYKRSSEQQYNKIPASKNLLISDFAPIKDQMFVGTSDGLLVLSLHDPFGKSSFYGSSKFRKIKSIFHDQSNQKIWFGLQQSGIACVDISDGNFDPKKAKYYNPMSKGGHYFEADRVEHIVEADQENFWLGTFNGLYKFNKITRTSTFIDLKGKFNFPSNIILSLFKHPSLPVLYVGSANGLLALDTSKEELKAIKFYNHNSGLENDCINAITLDQENRLWLGLSKGISCINLNNHTIQNYTKEDGVNISSINLGAVFNKKDLIYFGGQKGMILFSPSFISNHNTLPDVYFSQLYINNQYIQVDDTLNNRVVLKEALPFTKEIELGYQDKVIRLSVNTTNYVDQKNVDYFYRIKTVSDQWIDNQHSSSINFTQLPVGKNVLEIKACLYGNCGETNQLLIDVKPAPWFSTSAFIIYILIALLIIYGVFQFFIRKEKLENQVRLIHLEKEKEHEITEAKVRFFTNISHEIRTPLTLIHSPLEDLLEEEDLPSKYRSKLQIINKNADNLLVLVNQLLDFRKMENNKLELSYDYVSIRKVVESKCWEFQSLLQLSGLRLDFKSKVKENQLYKLDQEKIEIVLNNLLSNAIKFTPKGKEITLELTVKDQIEIKVIDQGVGIKEEDLKNIFNRYYQGSEQPSKTGTGIGLALSKSIVNLHGGDILVKSDYGKGTAFTVELPILDEKVEDQKQVDSTTSTSEKQNSLLLVDDNKDILLYLESIFEKDYHITKAENGKEALQLLEKQSVDLIISDVMMPVMDGMEFCQTVKNHPDYQNIPIILLTANATTENELNSLKIGANDYLRKPFNSKVIKEKVNNLLAYKAQLLQFYTSQLQPQSIQKQEAEEKPKILSEDEKFIQKAVIYIEENIDNDELNVEQLSDHMCMSQSTLYRKIKAVTNNTIVGFIRSVRLKKGAQLLMDTDLELKEIAEKVGINDLRYFKREFKKQYGVDPAYCRENRSVEIPKDIVID</sequence>
<organism evidence="19 20">
    <name type="scientific">Flammeovirga aprica JL-4</name>
    <dbReference type="NCBI Taxonomy" id="694437"/>
    <lineage>
        <taxon>Bacteria</taxon>
        <taxon>Pseudomonadati</taxon>
        <taxon>Bacteroidota</taxon>
        <taxon>Cytophagia</taxon>
        <taxon>Cytophagales</taxon>
        <taxon>Flammeovirgaceae</taxon>
        <taxon>Flammeovirga</taxon>
    </lineage>
</organism>
<gene>
    <name evidence="19" type="ORF">HHU12_21585</name>
</gene>
<proteinExistence type="predicted"/>
<dbReference type="InterPro" id="IPR015943">
    <property type="entry name" value="WD40/YVTN_repeat-like_dom_sf"/>
</dbReference>
<evidence type="ECO:0000256" key="8">
    <source>
        <dbReference type="ARBA" id="ARBA00022777"/>
    </source>
</evidence>
<protein>
    <recommendedName>
        <fullName evidence="3">histidine kinase</fullName>
        <ecNumber evidence="3">2.7.13.3</ecNumber>
    </recommendedName>
</protein>
<feature type="transmembrane region" description="Helical" evidence="15">
    <location>
        <begin position="787"/>
        <end position="806"/>
    </location>
</feature>
<keyword evidence="7" id="KW-0547">Nucleotide-binding</keyword>
<dbReference type="Pfam" id="PF07494">
    <property type="entry name" value="Reg_prop"/>
    <property type="match status" value="2"/>
</dbReference>
<comment type="caution">
    <text evidence="19">The sequence shown here is derived from an EMBL/GenBank/DDBJ whole genome shotgun (WGS) entry which is preliminary data.</text>
</comment>
<feature type="domain" description="Response regulatory" evidence="18">
    <location>
        <begin position="1074"/>
        <end position="1189"/>
    </location>
</feature>
<dbReference type="Gene3D" id="3.40.50.2300">
    <property type="match status" value="1"/>
</dbReference>
<dbReference type="SUPFAM" id="SSF52172">
    <property type="entry name" value="CheY-like"/>
    <property type="match status" value="1"/>
</dbReference>
<evidence type="ECO:0000256" key="1">
    <source>
        <dbReference type="ARBA" id="ARBA00000085"/>
    </source>
</evidence>
<dbReference type="CDD" id="cd00082">
    <property type="entry name" value="HisKA"/>
    <property type="match status" value="1"/>
</dbReference>
<dbReference type="InterPro" id="IPR003594">
    <property type="entry name" value="HATPase_dom"/>
</dbReference>
<evidence type="ECO:0000256" key="15">
    <source>
        <dbReference type="SAM" id="Phobius"/>
    </source>
</evidence>
<keyword evidence="15" id="KW-0812">Transmembrane</keyword>
<dbReference type="GO" id="GO:0000155">
    <property type="term" value="F:phosphorelay sensor kinase activity"/>
    <property type="evidence" value="ECO:0007669"/>
    <property type="project" value="InterPro"/>
</dbReference>
<dbReference type="Gene3D" id="3.30.565.10">
    <property type="entry name" value="Histidine kinase-like ATPase, C-terminal domain"/>
    <property type="match status" value="1"/>
</dbReference>
<evidence type="ECO:0000256" key="3">
    <source>
        <dbReference type="ARBA" id="ARBA00012438"/>
    </source>
</evidence>
<comment type="subcellular location">
    <subcellularLocation>
        <location evidence="2">Cell membrane</location>
    </subcellularLocation>
</comment>
<keyword evidence="10" id="KW-0902">Two-component regulatory system</keyword>
<keyword evidence="5 14" id="KW-0597">Phosphoprotein</keyword>
<evidence type="ECO:0000256" key="7">
    <source>
        <dbReference type="ARBA" id="ARBA00022741"/>
    </source>
</evidence>
<reference evidence="19 20" key="1">
    <citation type="submission" date="2020-04" db="EMBL/GenBank/DDBJ databases">
        <title>Flammeovirga sp. SR4, a novel species isolated from seawater.</title>
        <authorList>
            <person name="Wang X."/>
        </authorList>
    </citation>
    <scope>NUCLEOTIDE SEQUENCE [LARGE SCALE GENOMIC DNA]</scope>
    <source>
        <strain evidence="19 20">ATCC 23126</strain>
    </source>
</reference>
<dbReference type="GO" id="GO:0003700">
    <property type="term" value="F:DNA-binding transcription factor activity"/>
    <property type="evidence" value="ECO:0007669"/>
    <property type="project" value="InterPro"/>
</dbReference>
<dbReference type="PANTHER" id="PTHR43547:SF2">
    <property type="entry name" value="HYBRID SIGNAL TRANSDUCTION HISTIDINE KINASE C"/>
    <property type="match status" value="1"/>
</dbReference>
<keyword evidence="12 15" id="KW-0472">Membrane</keyword>
<dbReference type="SMART" id="SM00388">
    <property type="entry name" value="HisKA"/>
    <property type="match status" value="1"/>
</dbReference>
<dbReference type="InterPro" id="IPR011110">
    <property type="entry name" value="Reg_prop"/>
</dbReference>
<dbReference type="EMBL" id="JABANE010000068">
    <property type="protein sequence ID" value="NME70583.1"/>
    <property type="molecule type" value="Genomic_DNA"/>
</dbReference>
<keyword evidence="6" id="KW-0808">Transferase</keyword>
<evidence type="ECO:0000256" key="14">
    <source>
        <dbReference type="PROSITE-ProRule" id="PRU00169"/>
    </source>
</evidence>
<name>A0A7X9RXN0_9BACT</name>
<evidence type="ECO:0000256" key="10">
    <source>
        <dbReference type="ARBA" id="ARBA00023012"/>
    </source>
</evidence>
<dbReference type="Proteomes" id="UP000576082">
    <property type="component" value="Unassembled WGS sequence"/>
</dbReference>
<dbReference type="PROSITE" id="PS50110">
    <property type="entry name" value="RESPONSE_REGULATORY"/>
    <property type="match status" value="1"/>
</dbReference>
<keyword evidence="15" id="KW-1133">Transmembrane helix</keyword>
<dbReference type="Pfam" id="PF00512">
    <property type="entry name" value="HisKA"/>
    <property type="match status" value="1"/>
</dbReference>
<keyword evidence="8" id="KW-0418">Kinase</keyword>
<dbReference type="Pfam" id="PF07495">
    <property type="entry name" value="Y_Y_Y"/>
    <property type="match status" value="1"/>
</dbReference>
<dbReference type="SMART" id="SM00342">
    <property type="entry name" value="HTH_ARAC"/>
    <property type="match status" value="1"/>
</dbReference>
<evidence type="ECO:0000259" key="16">
    <source>
        <dbReference type="PROSITE" id="PS01124"/>
    </source>
</evidence>
<dbReference type="GO" id="GO:0043565">
    <property type="term" value="F:sequence-specific DNA binding"/>
    <property type="evidence" value="ECO:0007669"/>
    <property type="project" value="InterPro"/>
</dbReference>
<evidence type="ECO:0000256" key="4">
    <source>
        <dbReference type="ARBA" id="ARBA00022475"/>
    </source>
</evidence>
<keyword evidence="13" id="KW-0804">Transcription</keyword>
<dbReference type="Gene3D" id="2.60.40.10">
    <property type="entry name" value="Immunoglobulins"/>
    <property type="match status" value="1"/>
</dbReference>
<dbReference type="PROSITE" id="PS01124">
    <property type="entry name" value="HTH_ARAC_FAMILY_2"/>
    <property type="match status" value="1"/>
</dbReference>
<accession>A0A7X9RXN0</accession>
<dbReference type="SUPFAM" id="SSF46689">
    <property type="entry name" value="Homeodomain-like"/>
    <property type="match status" value="1"/>
</dbReference>
<keyword evidence="4" id="KW-1003">Cell membrane</keyword>
<dbReference type="InterPro" id="IPR036890">
    <property type="entry name" value="HATPase_C_sf"/>
</dbReference>
<dbReference type="InterPro" id="IPR011123">
    <property type="entry name" value="Y_Y_Y"/>
</dbReference>
<dbReference type="InterPro" id="IPR013783">
    <property type="entry name" value="Ig-like_fold"/>
</dbReference>
<dbReference type="InterPro" id="IPR009057">
    <property type="entry name" value="Homeodomain-like_sf"/>
</dbReference>
<evidence type="ECO:0000256" key="5">
    <source>
        <dbReference type="ARBA" id="ARBA00022553"/>
    </source>
</evidence>
<keyword evidence="20" id="KW-1185">Reference proteome</keyword>
<evidence type="ECO:0000256" key="6">
    <source>
        <dbReference type="ARBA" id="ARBA00022679"/>
    </source>
</evidence>
<feature type="modified residue" description="4-aspartylphosphate" evidence="14">
    <location>
        <position position="1122"/>
    </location>
</feature>
<evidence type="ECO:0000313" key="20">
    <source>
        <dbReference type="Proteomes" id="UP000576082"/>
    </source>
</evidence>
<dbReference type="SUPFAM" id="SSF47384">
    <property type="entry name" value="Homodimeric domain of signal transducing histidine kinase"/>
    <property type="match status" value="1"/>
</dbReference>
<dbReference type="SUPFAM" id="SSF63829">
    <property type="entry name" value="Calcium-dependent phosphotriesterase"/>
    <property type="match status" value="2"/>
</dbReference>
<dbReference type="Gene3D" id="1.10.287.130">
    <property type="match status" value="1"/>
</dbReference>
<dbReference type="InterPro" id="IPR018060">
    <property type="entry name" value="HTH_AraC"/>
</dbReference>
<dbReference type="InterPro" id="IPR005467">
    <property type="entry name" value="His_kinase_dom"/>
</dbReference>
<dbReference type="SMART" id="SM00387">
    <property type="entry name" value="HATPase_c"/>
    <property type="match status" value="1"/>
</dbReference>
<dbReference type="GO" id="GO:0005524">
    <property type="term" value="F:ATP binding"/>
    <property type="evidence" value="ECO:0007669"/>
    <property type="project" value="UniProtKB-KW"/>
</dbReference>
<dbReference type="GO" id="GO:0005886">
    <property type="term" value="C:plasma membrane"/>
    <property type="evidence" value="ECO:0007669"/>
    <property type="project" value="UniProtKB-SubCell"/>
</dbReference>
<keyword evidence="11" id="KW-0805">Transcription regulation</keyword>
<dbReference type="RefSeq" id="WP_169658816.1">
    <property type="nucleotide sequence ID" value="NZ_JABANE010000068.1"/>
</dbReference>
<dbReference type="PROSITE" id="PS50109">
    <property type="entry name" value="HIS_KIN"/>
    <property type="match status" value="1"/>
</dbReference>
<dbReference type="CDD" id="cd17574">
    <property type="entry name" value="REC_OmpR"/>
    <property type="match status" value="1"/>
</dbReference>
<dbReference type="PANTHER" id="PTHR43547">
    <property type="entry name" value="TWO-COMPONENT HISTIDINE KINASE"/>
    <property type="match status" value="1"/>
</dbReference>
<evidence type="ECO:0000259" key="17">
    <source>
        <dbReference type="PROSITE" id="PS50109"/>
    </source>
</evidence>
<keyword evidence="9" id="KW-0067">ATP-binding</keyword>
<dbReference type="InterPro" id="IPR001789">
    <property type="entry name" value="Sig_transdc_resp-reg_receiver"/>
</dbReference>
<dbReference type="SUPFAM" id="SSF55874">
    <property type="entry name" value="ATPase domain of HSP90 chaperone/DNA topoisomerase II/histidine kinase"/>
    <property type="match status" value="1"/>
</dbReference>
<dbReference type="SMART" id="SM00448">
    <property type="entry name" value="REC"/>
    <property type="match status" value="1"/>
</dbReference>
<dbReference type="FunFam" id="1.10.287.130:FF:000045">
    <property type="entry name" value="Two-component system sensor histidine kinase/response regulator"/>
    <property type="match status" value="1"/>
</dbReference>
<dbReference type="Pfam" id="PF02518">
    <property type="entry name" value="HATPase_c"/>
    <property type="match status" value="1"/>
</dbReference>
<dbReference type="Pfam" id="PF00072">
    <property type="entry name" value="Response_reg"/>
    <property type="match status" value="1"/>
</dbReference>
<feature type="domain" description="Histidine kinase" evidence="17">
    <location>
        <begin position="838"/>
        <end position="1053"/>
    </location>
</feature>
<evidence type="ECO:0000256" key="11">
    <source>
        <dbReference type="ARBA" id="ARBA00023015"/>
    </source>
</evidence>